<keyword evidence="4" id="KW-1185">Reference proteome</keyword>
<evidence type="ECO:0000313" key="3">
    <source>
        <dbReference type="EMBL" id="GBG31367.1"/>
    </source>
</evidence>
<keyword evidence="2" id="KW-0812">Transmembrane</keyword>
<reference evidence="3 4" key="1">
    <citation type="submission" date="2017-12" db="EMBL/GenBank/DDBJ databases">
        <title>Sequencing, de novo assembly and annotation of complete genome of a new Thraustochytrid species, strain FCC1311.</title>
        <authorList>
            <person name="Sedici K."/>
            <person name="Godart F."/>
            <person name="Aiese Cigliano R."/>
            <person name="Sanseverino W."/>
            <person name="Barakat M."/>
            <person name="Ortet P."/>
            <person name="Marechal E."/>
            <person name="Cagnac O."/>
            <person name="Amato A."/>
        </authorList>
    </citation>
    <scope>NUCLEOTIDE SEQUENCE [LARGE SCALE GENOMIC DNA]</scope>
</reference>
<dbReference type="EMBL" id="BEYU01000096">
    <property type="protein sequence ID" value="GBG31367.1"/>
    <property type="molecule type" value="Genomic_DNA"/>
</dbReference>
<evidence type="ECO:0000256" key="2">
    <source>
        <dbReference type="SAM" id="Phobius"/>
    </source>
</evidence>
<organism evidence="3 4">
    <name type="scientific">Hondaea fermentalgiana</name>
    <dbReference type="NCBI Taxonomy" id="2315210"/>
    <lineage>
        <taxon>Eukaryota</taxon>
        <taxon>Sar</taxon>
        <taxon>Stramenopiles</taxon>
        <taxon>Bigyra</taxon>
        <taxon>Labyrinthulomycetes</taxon>
        <taxon>Thraustochytrida</taxon>
        <taxon>Thraustochytriidae</taxon>
        <taxon>Hondaea</taxon>
    </lineage>
</organism>
<sequence>MVPSRSGLLLAAAKAGQKQLTSGVGRAHLGARPAPKTPTAMAQGKSLPQIHAVTRARLMNTSAATPGPAAPAPASAAAASAAQTQNAAEDAKTETEEERRKRVEAANQMEAYWFMGLAVFFVGSIVAYFWRGTANTKRRKKLEVGLQEKLALAPDEIDELWKSNALRSAQFELLRMRLLKDFPDGKARPVEFFEHAKKLLTSESSSLKSEHLIERLGLSMAAKAETYDLKVLLTALTLLIDVEPAERSDILFRLFSHASKADLATAKMTEAQAEEAVDALLQSGQLPVRCMVREHHSYPTNEYSYVSPLSLMTRGAEEILKTRKKESKTNPVQGHEEAIVQRLQGDLKREEDPDGPDYDGKARAADPSLQEPLWSRQDFQDLLLTYRICAWGECNK</sequence>
<dbReference type="InParanoid" id="A0A2R5GKG0"/>
<feature type="region of interest" description="Disordered" evidence="1">
    <location>
        <begin position="62"/>
        <end position="102"/>
    </location>
</feature>
<feature type="region of interest" description="Disordered" evidence="1">
    <location>
        <begin position="26"/>
        <end position="46"/>
    </location>
</feature>
<gene>
    <name evidence="3" type="ORF">FCC1311_075912</name>
</gene>
<protein>
    <submittedName>
        <fullName evidence="3">Uncharacterized protein</fullName>
    </submittedName>
</protein>
<feature type="region of interest" description="Disordered" evidence="1">
    <location>
        <begin position="344"/>
        <end position="369"/>
    </location>
</feature>
<accession>A0A2R5GKG0</accession>
<comment type="caution">
    <text evidence="3">The sequence shown here is derived from an EMBL/GenBank/DDBJ whole genome shotgun (WGS) entry which is preliminary data.</text>
</comment>
<feature type="transmembrane region" description="Helical" evidence="2">
    <location>
        <begin position="111"/>
        <end position="130"/>
    </location>
</feature>
<proteinExistence type="predicted"/>
<feature type="compositionally biased region" description="Low complexity" evidence="1">
    <location>
        <begin position="62"/>
        <end position="88"/>
    </location>
</feature>
<evidence type="ECO:0000256" key="1">
    <source>
        <dbReference type="SAM" id="MobiDB-lite"/>
    </source>
</evidence>
<keyword evidence="2" id="KW-1133">Transmembrane helix</keyword>
<dbReference type="AlphaFoldDB" id="A0A2R5GKG0"/>
<keyword evidence="2" id="KW-0472">Membrane</keyword>
<dbReference type="Proteomes" id="UP000241890">
    <property type="component" value="Unassembled WGS sequence"/>
</dbReference>
<feature type="compositionally biased region" description="Basic and acidic residues" evidence="1">
    <location>
        <begin position="89"/>
        <end position="102"/>
    </location>
</feature>
<name>A0A2R5GKG0_9STRA</name>
<evidence type="ECO:0000313" key="4">
    <source>
        <dbReference type="Proteomes" id="UP000241890"/>
    </source>
</evidence>